<keyword evidence="3" id="KW-1185">Reference proteome</keyword>
<dbReference type="AlphaFoldDB" id="A7TMQ3"/>
<dbReference type="EMBL" id="DS480424">
    <property type="protein sequence ID" value="EDO16467.1"/>
    <property type="molecule type" value="Genomic_DNA"/>
</dbReference>
<evidence type="ECO:0000259" key="1">
    <source>
        <dbReference type="Pfam" id="PF07727"/>
    </source>
</evidence>
<dbReference type="InParanoid" id="A7TMQ3"/>
<dbReference type="Pfam" id="PF07727">
    <property type="entry name" value="RVT_2"/>
    <property type="match status" value="1"/>
</dbReference>
<dbReference type="RefSeq" id="XP_001644325.1">
    <property type="nucleotide sequence ID" value="XM_001644275.1"/>
</dbReference>
<organism evidence="3">
    <name type="scientific">Vanderwaltozyma polyspora (strain ATCC 22028 / DSM 70294 / BCRC 21397 / CBS 2163 / NBRC 10782 / NRRL Y-8283 / UCD 57-17)</name>
    <name type="common">Kluyveromyces polysporus</name>
    <dbReference type="NCBI Taxonomy" id="436907"/>
    <lineage>
        <taxon>Eukaryota</taxon>
        <taxon>Fungi</taxon>
        <taxon>Dikarya</taxon>
        <taxon>Ascomycota</taxon>
        <taxon>Saccharomycotina</taxon>
        <taxon>Saccharomycetes</taxon>
        <taxon>Saccharomycetales</taxon>
        <taxon>Saccharomycetaceae</taxon>
        <taxon>Vanderwaltozyma</taxon>
    </lineage>
</organism>
<dbReference type="eggNOG" id="KOG0017">
    <property type="taxonomic scope" value="Eukaryota"/>
</dbReference>
<dbReference type="KEGG" id="vpo:Kpol_1066p34"/>
<evidence type="ECO:0000313" key="2">
    <source>
        <dbReference type="EMBL" id="EDO16467.1"/>
    </source>
</evidence>
<name>A7TMQ3_VANPO</name>
<protein>
    <submittedName>
        <fullName evidence="2">Tkp1 protein</fullName>
    </submittedName>
</protein>
<evidence type="ECO:0000313" key="3">
    <source>
        <dbReference type="Proteomes" id="UP000000267"/>
    </source>
</evidence>
<dbReference type="HOGENOM" id="CLU_2055410_0_0_1"/>
<sequence length="120" mass="13927">IIIETCQTGQLIHKLFIVQLDISSPYLYANLKEELYIRTPPHLGHKNKVFKVQKSLYGLKQSSGNWYENIKKFRTETCGMSSCCNLKCMVYINRFQGYSYHVINDNYCANNINPIIIVIS</sequence>
<feature type="domain" description="Reverse transcriptase Ty1/copia-type" evidence="1">
    <location>
        <begin position="16"/>
        <end position="76"/>
    </location>
</feature>
<accession>A7TMQ3</accession>
<dbReference type="GeneID" id="5544609"/>
<dbReference type="PhylomeDB" id="A7TMQ3"/>
<dbReference type="OrthoDB" id="4064460at2759"/>
<feature type="non-terminal residue" evidence="2">
    <location>
        <position position="1"/>
    </location>
</feature>
<dbReference type="Proteomes" id="UP000000267">
    <property type="component" value="Unassembled WGS sequence"/>
</dbReference>
<gene>
    <name evidence="2" type="ORF">Kpol_1066p34</name>
</gene>
<dbReference type="InterPro" id="IPR013103">
    <property type="entry name" value="RVT_2"/>
</dbReference>
<reference evidence="2 3" key="1">
    <citation type="journal article" date="2007" name="Proc. Natl. Acad. Sci. U.S.A.">
        <title>Independent sorting-out of thousands of duplicated gene pairs in two yeast species descended from a whole-genome duplication.</title>
        <authorList>
            <person name="Scannell D.R."/>
            <person name="Frank A.C."/>
            <person name="Conant G.C."/>
            <person name="Byrne K.P."/>
            <person name="Woolfit M."/>
            <person name="Wolfe K.H."/>
        </authorList>
    </citation>
    <scope>NUCLEOTIDE SEQUENCE [LARGE SCALE GENOMIC DNA]</scope>
    <source>
        <strain evidence="3">ATCC 22028 / DSM 70294 / BCRC 21397 / CBS 2163 / NBRC 10782 / NRRL Y-8283 / UCD 57-17</strain>
    </source>
</reference>
<proteinExistence type="predicted"/>
<dbReference type="STRING" id="436907.A7TMQ3"/>